<comment type="caution">
    <text evidence="2">The sequence shown here is derived from an EMBL/GenBank/DDBJ whole genome shotgun (WGS) entry which is preliminary data.</text>
</comment>
<feature type="chain" id="PRO_5044261372" evidence="1">
    <location>
        <begin position="28"/>
        <end position="151"/>
    </location>
</feature>
<keyword evidence="3" id="KW-1185">Reference proteome</keyword>
<dbReference type="PROSITE" id="PS51257">
    <property type="entry name" value="PROKAR_LIPOPROTEIN"/>
    <property type="match status" value="1"/>
</dbReference>
<name>A0AB35U647_9FIRM</name>
<dbReference type="AlphaFoldDB" id="A0AB35U647"/>
<organism evidence="2 3">
    <name type="scientific">Grylomicrobium aquisgranensis</name>
    <dbReference type="NCBI Taxonomy" id="2926318"/>
    <lineage>
        <taxon>Bacteria</taxon>
        <taxon>Bacillati</taxon>
        <taxon>Bacillota</taxon>
        <taxon>Erysipelotrichia</taxon>
        <taxon>Erysipelotrichales</taxon>
        <taxon>Erysipelotrichaceae</taxon>
        <taxon>Grylomicrobium</taxon>
    </lineage>
</organism>
<evidence type="ECO:0000256" key="1">
    <source>
        <dbReference type="SAM" id="SignalP"/>
    </source>
</evidence>
<accession>A0AB35U647</accession>
<dbReference type="EMBL" id="JALBUR010000061">
    <property type="protein sequence ID" value="MDX8420651.1"/>
    <property type="molecule type" value="Genomic_DNA"/>
</dbReference>
<keyword evidence="1" id="KW-0732">Signal</keyword>
<reference evidence="2 3" key="1">
    <citation type="submission" date="2022-03" db="EMBL/GenBank/DDBJ databases">
        <title>Novel taxa within the pig intestine.</title>
        <authorList>
            <person name="Wylensek D."/>
            <person name="Bishof K."/>
            <person name="Afrizal A."/>
            <person name="Clavel T."/>
        </authorList>
    </citation>
    <scope>NUCLEOTIDE SEQUENCE [LARGE SCALE GENOMIC DNA]</scope>
    <source>
        <strain evidence="2 3">CLA-KB-P133</strain>
    </source>
</reference>
<evidence type="ECO:0000313" key="3">
    <source>
        <dbReference type="Proteomes" id="UP001286174"/>
    </source>
</evidence>
<gene>
    <name evidence="2" type="ORF">MOZ60_11245</name>
</gene>
<dbReference type="RefSeq" id="WP_370596747.1">
    <property type="nucleotide sequence ID" value="NZ_JALBUR010000061.1"/>
</dbReference>
<proteinExistence type="predicted"/>
<feature type="signal peptide" evidence="1">
    <location>
        <begin position="1"/>
        <end position="27"/>
    </location>
</feature>
<sequence>MKKHNAAFALVGSALLAFSCFTMKVQADSYDRPFRFIFTDTYEGRITGPQTKDNDSSVYMWYSSGTPSSYEAKVIAFTNPNAYEWTDCSGGYRYKFKHGQKRLMYNYVKENGYSTAGVYGYHQSSAGTASGYWSPDSVYEPGVLPASDYLK</sequence>
<protein>
    <submittedName>
        <fullName evidence="2">Uncharacterized protein</fullName>
    </submittedName>
</protein>
<dbReference type="Proteomes" id="UP001286174">
    <property type="component" value="Unassembled WGS sequence"/>
</dbReference>
<evidence type="ECO:0000313" key="2">
    <source>
        <dbReference type="EMBL" id="MDX8420651.1"/>
    </source>
</evidence>